<dbReference type="RefSeq" id="XP_007948679.2">
    <property type="nucleotide sequence ID" value="XM_007950488.2"/>
</dbReference>
<dbReference type="Pfam" id="PF00001">
    <property type="entry name" value="7tm_1"/>
    <property type="match status" value="1"/>
</dbReference>
<dbReference type="Proteomes" id="UP000694850">
    <property type="component" value="Unplaced"/>
</dbReference>
<dbReference type="GO" id="GO:0045125">
    <property type="term" value="F:bioactive lipid receptor activity"/>
    <property type="evidence" value="ECO:0007669"/>
    <property type="project" value="TreeGrafter"/>
</dbReference>
<evidence type="ECO:0000256" key="3">
    <source>
        <dbReference type="ARBA" id="ARBA00022989"/>
    </source>
</evidence>
<dbReference type="PROSITE" id="PS00237">
    <property type="entry name" value="G_PROTEIN_RECEP_F1_1"/>
    <property type="match status" value="1"/>
</dbReference>
<dbReference type="GeneID" id="103205210"/>
<evidence type="ECO:0000256" key="2">
    <source>
        <dbReference type="ARBA" id="ARBA00022692"/>
    </source>
</evidence>
<keyword evidence="2 8" id="KW-0812">Transmembrane</keyword>
<dbReference type="CTD" id="2853"/>
<evidence type="ECO:0000256" key="1">
    <source>
        <dbReference type="ARBA" id="ARBA00004141"/>
    </source>
</evidence>
<dbReference type="CDD" id="cd15199">
    <property type="entry name" value="7tmA_GPR31"/>
    <property type="match status" value="1"/>
</dbReference>
<comment type="subcellular location">
    <subcellularLocation>
        <location evidence="1">Membrane</location>
        <topology evidence="1">Multi-pass membrane protein</topology>
    </subcellularLocation>
</comment>
<evidence type="ECO:0000256" key="7">
    <source>
        <dbReference type="ARBA" id="ARBA00023224"/>
    </source>
</evidence>
<dbReference type="OrthoDB" id="8895966at2759"/>
<keyword evidence="9" id="KW-1185">Reference proteome</keyword>
<keyword evidence="4 8" id="KW-0297">G-protein coupled receptor</keyword>
<keyword evidence="3" id="KW-1133">Transmembrane helix</keyword>
<reference evidence="10" key="1">
    <citation type="submission" date="2025-08" db="UniProtKB">
        <authorList>
            <consortium name="RefSeq"/>
        </authorList>
    </citation>
    <scope>IDENTIFICATION</scope>
</reference>
<keyword evidence="6 8" id="KW-0675">Receptor</keyword>
<dbReference type="GO" id="GO:0050728">
    <property type="term" value="P:negative regulation of inflammatory response"/>
    <property type="evidence" value="ECO:0007669"/>
    <property type="project" value="TreeGrafter"/>
</dbReference>
<evidence type="ECO:0000256" key="6">
    <source>
        <dbReference type="ARBA" id="ARBA00023170"/>
    </source>
</evidence>
<dbReference type="PANTHER" id="PTHR46048">
    <property type="entry name" value="HYDROXYCARBOXYLIC ACID RECEPTOR 2"/>
    <property type="match status" value="1"/>
</dbReference>
<evidence type="ECO:0000313" key="10">
    <source>
        <dbReference type="RefSeq" id="XP_007948679.2"/>
    </source>
</evidence>
<evidence type="ECO:0000256" key="8">
    <source>
        <dbReference type="RuleBase" id="RU000688"/>
    </source>
</evidence>
<evidence type="ECO:0000256" key="4">
    <source>
        <dbReference type="ARBA" id="ARBA00023040"/>
    </source>
</evidence>
<dbReference type="GO" id="GO:0016020">
    <property type="term" value="C:membrane"/>
    <property type="evidence" value="ECO:0007669"/>
    <property type="project" value="UniProtKB-SubCell"/>
</dbReference>
<proteinExistence type="inferred from homology"/>
<dbReference type="InterPro" id="IPR051893">
    <property type="entry name" value="HCARs"/>
</dbReference>
<dbReference type="Gene3D" id="1.20.1070.10">
    <property type="entry name" value="Rhodopsin 7-helix transmembrane proteins"/>
    <property type="match status" value="1"/>
</dbReference>
<dbReference type="PROSITE" id="PS50262">
    <property type="entry name" value="G_PROTEIN_RECEP_F1_2"/>
    <property type="match status" value="1"/>
</dbReference>
<dbReference type="PRINTS" id="PR00237">
    <property type="entry name" value="GPCRRHODOPSN"/>
</dbReference>
<evidence type="ECO:0000313" key="9">
    <source>
        <dbReference type="Proteomes" id="UP000694850"/>
    </source>
</evidence>
<organism evidence="9 10">
    <name type="scientific">Orycteropus afer afer</name>
    <dbReference type="NCBI Taxonomy" id="1230840"/>
    <lineage>
        <taxon>Eukaryota</taxon>
        <taxon>Metazoa</taxon>
        <taxon>Chordata</taxon>
        <taxon>Craniata</taxon>
        <taxon>Vertebrata</taxon>
        <taxon>Euteleostomi</taxon>
        <taxon>Mammalia</taxon>
        <taxon>Eutheria</taxon>
        <taxon>Afrotheria</taxon>
        <taxon>Tubulidentata</taxon>
        <taxon>Orycteropodidae</taxon>
        <taxon>Orycteropus</taxon>
    </lineage>
</organism>
<gene>
    <name evidence="10" type="primary">GPR31</name>
</gene>
<name>A0A8B7ALI8_ORYAF</name>
<dbReference type="PANTHER" id="PTHR46048:SF7">
    <property type="entry name" value="12-(S)-HYDROXY-5,8,10,14-EICOSATETRAENOIC ACID RECEPTOR"/>
    <property type="match status" value="1"/>
</dbReference>
<accession>A0A8B7ALI8</accession>
<dbReference type="InterPro" id="IPR017452">
    <property type="entry name" value="GPCR_Rhodpsn_7TM"/>
</dbReference>
<evidence type="ECO:0000256" key="5">
    <source>
        <dbReference type="ARBA" id="ARBA00023136"/>
    </source>
</evidence>
<protein>
    <submittedName>
        <fullName evidence="10">12-(S)-hydroxy-5,8,10,14-eicosatetraenoic acid receptor</fullName>
    </submittedName>
</protein>
<comment type="similarity">
    <text evidence="8">Belongs to the G-protein coupled receptor 1 family.</text>
</comment>
<dbReference type="SUPFAM" id="SSF81321">
    <property type="entry name" value="Family A G protein-coupled receptor-like"/>
    <property type="match status" value="1"/>
</dbReference>
<keyword evidence="7 8" id="KW-0807">Transducer</keyword>
<dbReference type="InterPro" id="IPR000276">
    <property type="entry name" value="GPCR_Rhodpsn"/>
</dbReference>
<keyword evidence="5" id="KW-0472">Membrane</keyword>
<dbReference type="AlphaFoldDB" id="A0A8B7ALI8"/>
<sequence length="318" mass="35868">MTAPNCSVHSAAMEISVATLLMLEFGLGLLGNTVALWTFFFRLKVWKPYAVYLFNLVIADLLLTLCLPFQIAFYLRHKTWSLGRGSCQALLFLLSLSRGVGVAFLTAVALDRYFRVVHPRLKVNVLSPRWARAVSVCVWLLMMAVTHQSLFGSEASGNSTECRSSQPGEDFSWGAIWQEVLFFLQFSLPFGLILFCNVGLIRTLQNRIRDPEKQPKLRRAKALVTLVVVLFALCFLPSCLARILTDAFRRSGSCRMLWVVEHTSDVASSLSYLNSVLNPLVYCFSNPTFHYSYRKALNTLRGRRGAEPQGCELRDSYT</sequence>